<proteinExistence type="predicted"/>
<protein>
    <recommendedName>
        <fullName evidence="4">N-acetyltransferase domain-containing protein</fullName>
    </recommendedName>
</protein>
<keyword evidence="3" id="KW-1185">Reference proteome</keyword>
<gene>
    <name evidence="2" type="ORF">HZH66_010512</name>
</gene>
<dbReference type="PANTHER" id="PTHR20905:SF32">
    <property type="entry name" value="ARYLALKYLAMINE N-ACETYLTRANSFERASE-LIKE 7, ISOFORM A"/>
    <property type="match status" value="1"/>
</dbReference>
<dbReference type="PANTHER" id="PTHR20905">
    <property type="entry name" value="N-ACETYLTRANSFERASE-RELATED"/>
    <property type="match status" value="1"/>
</dbReference>
<accession>A0A834JGQ1</accession>
<dbReference type="EMBL" id="JACSEA010000012">
    <property type="protein sequence ID" value="KAF7387745.1"/>
    <property type="molecule type" value="Genomic_DNA"/>
</dbReference>
<evidence type="ECO:0000313" key="3">
    <source>
        <dbReference type="Proteomes" id="UP000614350"/>
    </source>
</evidence>
<evidence type="ECO:0008006" key="4">
    <source>
        <dbReference type="Google" id="ProtNLM"/>
    </source>
</evidence>
<feature type="compositionally biased region" description="Pro residues" evidence="1">
    <location>
        <begin position="212"/>
        <end position="229"/>
    </location>
</feature>
<dbReference type="Gene3D" id="3.40.630.30">
    <property type="match status" value="1"/>
</dbReference>
<dbReference type="InterPro" id="IPR016181">
    <property type="entry name" value="Acyl_CoA_acyltransferase"/>
</dbReference>
<dbReference type="SUPFAM" id="SSF55729">
    <property type="entry name" value="Acyl-CoA N-acyltransferases (Nat)"/>
    <property type="match status" value="1"/>
</dbReference>
<dbReference type="Proteomes" id="UP000614350">
    <property type="component" value="Unassembled WGS sequence"/>
</dbReference>
<organism evidence="2 3">
    <name type="scientific">Vespula vulgaris</name>
    <name type="common">Yellow jacket</name>
    <name type="synonym">Wasp</name>
    <dbReference type="NCBI Taxonomy" id="7454"/>
    <lineage>
        <taxon>Eukaryota</taxon>
        <taxon>Metazoa</taxon>
        <taxon>Ecdysozoa</taxon>
        <taxon>Arthropoda</taxon>
        <taxon>Hexapoda</taxon>
        <taxon>Insecta</taxon>
        <taxon>Pterygota</taxon>
        <taxon>Neoptera</taxon>
        <taxon>Endopterygota</taxon>
        <taxon>Hymenoptera</taxon>
        <taxon>Apocrita</taxon>
        <taxon>Aculeata</taxon>
        <taxon>Vespoidea</taxon>
        <taxon>Vespidae</taxon>
        <taxon>Vespinae</taxon>
        <taxon>Vespula</taxon>
    </lineage>
</organism>
<name>A0A834JGQ1_VESVU</name>
<comment type="caution">
    <text evidence="2">The sequence shown here is derived from an EMBL/GenBank/DDBJ whole genome shotgun (WGS) entry which is preliminary data.</text>
</comment>
<dbReference type="AlphaFoldDB" id="A0A834JGQ1"/>
<feature type="region of interest" description="Disordered" evidence="1">
    <location>
        <begin position="209"/>
        <end position="237"/>
    </location>
</feature>
<reference evidence="2" key="1">
    <citation type="journal article" date="2020" name="G3 (Bethesda)">
        <title>High-Quality Assemblies for Three Invasive Social Wasps from the &lt;i&gt;Vespula&lt;/i&gt; Genus.</title>
        <authorList>
            <person name="Harrop T.W.R."/>
            <person name="Guhlin J."/>
            <person name="McLaughlin G.M."/>
            <person name="Permina E."/>
            <person name="Stockwell P."/>
            <person name="Gilligan J."/>
            <person name="Le Lec M.F."/>
            <person name="Gruber M.A.M."/>
            <person name="Quinn O."/>
            <person name="Lovegrove M."/>
            <person name="Duncan E.J."/>
            <person name="Remnant E.J."/>
            <person name="Van Eeckhoven J."/>
            <person name="Graham B."/>
            <person name="Knapp R.A."/>
            <person name="Langford K.W."/>
            <person name="Kronenberg Z."/>
            <person name="Press M.O."/>
            <person name="Eacker S.M."/>
            <person name="Wilson-Rankin E.E."/>
            <person name="Purcell J."/>
            <person name="Lester P.J."/>
            <person name="Dearden P.K."/>
        </authorList>
    </citation>
    <scope>NUCLEOTIDE SEQUENCE</scope>
    <source>
        <strain evidence="2">Marl-1</strain>
    </source>
</reference>
<evidence type="ECO:0000313" key="2">
    <source>
        <dbReference type="EMBL" id="KAF7387745.1"/>
    </source>
</evidence>
<feature type="region of interest" description="Disordered" evidence="1">
    <location>
        <begin position="164"/>
        <end position="186"/>
    </location>
</feature>
<feature type="compositionally biased region" description="Pro residues" evidence="1">
    <location>
        <begin position="168"/>
        <end position="185"/>
    </location>
</feature>
<evidence type="ECO:0000256" key="1">
    <source>
        <dbReference type="SAM" id="MobiDB-lite"/>
    </source>
</evidence>
<dbReference type="GO" id="GO:0008080">
    <property type="term" value="F:N-acetyltransferase activity"/>
    <property type="evidence" value="ECO:0007669"/>
    <property type="project" value="TreeGrafter"/>
</dbReference>
<sequence>MSDNLTIAEIPEDRFADAIDHLKWNFFADEPLNHAVGLCKKGESHFELERHCLLTLKQGYSRMLVTENGTIAGMALNGVLNEDERDEASRRLEEIDDEQFKKIFGQLYKVNKKVNLFWKYNVQELFECRILSVDENFRGKGLANVLMSDSLEDRRRLLLSLSRASASLPPPPSSSPPPPPPPPPLLHTTFISPLGLAWFGLARRRDAKKELPPPILPSPPPSPSLPPTISPHIPKRFQDGGLITSYSSVAQLSSKQQQ</sequence>